<reference evidence="2" key="1">
    <citation type="journal article" date="2023" name="Mol. Phylogenet. Evol.">
        <title>Genome-scale phylogeny and comparative genomics of the fungal order Sordariales.</title>
        <authorList>
            <person name="Hensen N."/>
            <person name="Bonometti L."/>
            <person name="Westerberg I."/>
            <person name="Brannstrom I.O."/>
            <person name="Guillou S."/>
            <person name="Cros-Aarteil S."/>
            <person name="Calhoun S."/>
            <person name="Haridas S."/>
            <person name="Kuo A."/>
            <person name="Mondo S."/>
            <person name="Pangilinan J."/>
            <person name="Riley R."/>
            <person name="LaButti K."/>
            <person name="Andreopoulos B."/>
            <person name="Lipzen A."/>
            <person name="Chen C."/>
            <person name="Yan M."/>
            <person name="Daum C."/>
            <person name="Ng V."/>
            <person name="Clum A."/>
            <person name="Steindorff A."/>
            <person name="Ohm R.A."/>
            <person name="Martin F."/>
            <person name="Silar P."/>
            <person name="Natvig D.O."/>
            <person name="Lalanne C."/>
            <person name="Gautier V."/>
            <person name="Ament-Velasquez S.L."/>
            <person name="Kruys A."/>
            <person name="Hutchinson M.I."/>
            <person name="Powell A.J."/>
            <person name="Barry K."/>
            <person name="Miller A.N."/>
            <person name="Grigoriev I.V."/>
            <person name="Debuchy R."/>
            <person name="Gladieux P."/>
            <person name="Hiltunen Thoren M."/>
            <person name="Johannesson H."/>
        </authorList>
    </citation>
    <scope>NUCLEOTIDE SEQUENCE</scope>
    <source>
        <strain evidence="2">PSN243</strain>
    </source>
</reference>
<keyword evidence="1" id="KW-0812">Transmembrane</keyword>
<gene>
    <name evidence="2" type="ORF">QBC34DRAFT_379904</name>
</gene>
<reference evidence="2" key="2">
    <citation type="submission" date="2023-05" db="EMBL/GenBank/DDBJ databases">
        <authorList>
            <consortium name="Lawrence Berkeley National Laboratory"/>
            <person name="Steindorff A."/>
            <person name="Hensen N."/>
            <person name="Bonometti L."/>
            <person name="Westerberg I."/>
            <person name="Brannstrom I.O."/>
            <person name="Guillou S."/>
            <person name="Cros-Aarteil S."/>
            <person name="Calhoun S."/>
            <person name="Haridas S."/>
            <person name="Kuo A."/>
            <person name="Mondo S."/>
            <person name="Pangilinan J."/>
            <person name="Riley R."/>
            <person name="Labutti K."/>
            <person name="Andreopoulos B."/>
            <person name="Lipzen A."/>
            <person name="Chen C."/>
            <person name="Yanf M."/>
            <person name="Daum C."/>
            <person name="Ng V."/>
            <person name="Clum A."/>
            <person name="Ohm R."/>
            <person name="Martin F."/>
            <person name="Silar P."/>
            <person name="Natvig D."/>
            <person name="Lalanne C."/>
            <person name="Gautier V."/>
            <person name="Ament-Velasquez S.L."/>
            <person name="Kruys A."/>
            <person name="Hutchinson M.I."/>
            <person name="Powell A.J."/>
            <person name="Barry K."/>
            <person name="Miller A.N."/>
            <person name="Grigoriev I.V."/>
            <person name="Debuchy R."/>
            <person name="Gladieux P."/>
            <person name="Thoren M.H."/>
            <person name="Johannesson H."/>
        </authorList>
    </citation>
    <scope>NUCLEOTIDE SEQUENCE</scope>
    <source>
        <strain evidence="2">PSN243</strain>
    </source>
</reference>
<sequence length="111" mass="11747">MDGGVYKITLPAAPEISKFSTILSHNNSTTTINVSMFLGNTVVTILALLAHLVATTPLIVRDELDGLLFNPSDVQITPGEGLPSVESLGITMADLHDTVLQQLNTTSENTA</sequence>
<feature type="transmembrane region" description="Helical" evidence="1">
    <location>
        <begin position="37"/>
        <end position="60"/>
    </location>
</feature>
<organism evidence="2 3">
    <name type="scientific">Podospora aff. communis PSN243</name>
    <dbReference type="NCBI Taxonomy" id="3040156"/>
    <lineage>
        <taxon>Eukaryota</taxon>
        <taxon>Fungi</taxon>
        <taxon>Dikarya</taxon>
        <taxon>Ascomycota</taxon>
        <taxon>Pezizomycotina</taxon>
        <taxon>Sordariomycetes</taxon>
        <taxon>Sordariomycetidae</taxon>
        <taxon>Sordariales</taxon>
        <taxon>Podosporaceae</taxon>
        <taxon>Podospora</taxon>
    </lineage>
</organism>
<proteinExistence type="predicted"/>
<evidence type="ECO:0000313" key="2">
    <source>
        <dbReference type="EMBL" id="KAK4449845.1"/>
    </source>
</evidence>
<keyword evidence="3" id="KW-1185">Reference proteome</keyword>
<name>A0AAV9GMZ8_9PEZI</name>
<keyword evidence="1" id="KW-0472">Membrane</keyword>
<comment type="caution">
    <text evidence="2">The sequence shown here is derived from an EMBL/GenBank/DDBJ whole genome shotgun (WGS) entry which is preliminary data.</text>
</comment>
<evidence type="ECO:0000313" key="3">
    <source>
        <dbReference type="Proteomes" id="UP001321760"/>
    </source>
</evidence>
<protein>
    <submittedName>
        <fullName evidence="2">Uncharacterized protein</fullName>
    </submittedName>
</protein>
<accession>A0AAV9GMZ8</accession>
<dbReference type="AlphaFoldDB" id="A0AAV9GMZ8"/>
<evidence type="ECO:0000256" key="1">
    <source>
        <dbReference type="SAM" id="Phobius"/>
    </source>
</evidence>
<dbReference type="Proteomes" id="UP001321760">
    <property type="component" value="Unassembled WGS sequence"/>
</dbReference>
<dbReference type="EMBL" id="MU865935">
    <property type="protein sequence ID" value="KAK4449845.1"/>
    <property type="molecule type" value="Genomic_DNA"/>
</dbReference>
<keyword evidence="1" id="KW-1133">Transmembrane helix</keyword>